<feature type="region of interest" description="Disordered" evidence="1">
    <location>
        <begin position="1"/>
        <end position="76"/>
    </location>
</feature>
<keyword evidence="3" id="KW-1185">Reference proteome</keyword>
<organism evidence="2 3">
    <name type="scientific">Maribellus luteus</name>
    <dbReference type="NCBI Taxonomy" id="2305463"/>
    <lineage>
        <taxon>Bacteria</taxon>
        <taxon>Pseudomonadati</taxon>
        <taxon>Bacteroidota</taxon>
        <taxon>Bacteroidia</taxon>
        <taxon>Marinilabiliales</taxon>
        <taxon>Prolixibacteraceae</taxon>
        <taxon>Maribellus</taxon>
    </lineage>
</organism>
<proteinExistence type="predicted"/>
<feature type="compositionally biased region" description="Basic and acidic residues" evidence="1">
    <location>
        <begin position="10"/>
        <end position="20"/>
    </location>
</feature>
<dbReference type="AlphaFoldDB" id="A0A399SKR9"/>
<reference evidence="2 3" key="1">
    <citation type="submission" date="2018-08" db="EMBL/GenBank/DDBJ databases">
        <title>Pallidiluteibacterium maritimus gen. nov., sp. nov., isolated from coastal sediment.</title>
        <authorList>
            <person name="Zhou L.Y."/>
        </authorList>
    </citation>
    <scope>NUCLEOTIDE SEQUENCE [LARGE SCALE GENOMIC DNA]</scope>
    <source>
        <strain evidence="2 3">XSD2</strain>
    </source>
</reference>
<accession>A0A399SKR9</accession>
<evidence type="ECO:0000256" key="1">
    <source>
        <dbReference type="SAM" id="MobiDB-lite"/>
    </source>
</evidence>
<dbReference type="EMBL" id="QWGR01000171">
    <property type="protein sequence ID" value="RIJ44190.1"/>
    <property type="molecule type" value="Genomic_DNA"/>
</dbReference>
<name>A0A399SKR9_9BACT</name>
<protein>
    <submittedName>
        <fullName evidence="2">Uncharacterized protein</fullName>
    </submittedName>
</protein>
<gene>
    <name evidence="2" type="ORF">D1614_24430</name>
</gene>
<sequence>MHCRRAGGGESREATTKSELTDGLSGRNPRRGESGGVLLFRVLPPDRRGNAVTGYSAGRHQSGAARASFTKRAPYG</sequence>
<evidence type="ECO:0000313" key="2">
    <source>
        <dbReference type="EMBL" id="RIJ44190.1"/>
    </source>
</evidence>
<evidence type="ECO:0000313" key="3">
    <source>
        <dbReference type="Proteomes" id="UP000265926"/>
    </source>
</evidence>
<comment type="caution">
    <text evidence="2">The sequence shown here is derived from an EMBL/GenBank/DDBJ whole genome shotgun (WGS) entry which is preliminary data.</text>
</comment>
<dbReference type="Proteomes" id="UP000265926">
    <property type="component" value="Unassembled WGS sequence"/>
</dbReference>